<evidence type="ECO:0000256" key="1">
    <source>
        <dbReference type="SAM" id="MobiDB-lite"/>
    </source>
</evidence>
<accession>A0A9D3S173</accession>
<organism evidence="3 4">
    <name type="scientific">Anguilla anguilla</name>
    <name type="common">European freshwater eel</name>
    <name type="synonym">Muraena anguilla</name>
    <dbReference type="NCBI Taxonomy" id="7936"/>
    <lineage>
        <taxon>Eukaryota</taxon>
        <taxon>Metazoa</taxon>
        <taxon>Chordata</taxon>
        <taxon>Craniata</taxon>
        <taxon>Vertebrata</taxon>
        <taxon>Euteleostomi</taxon>
        <taxon>Actinopterygii</taxon>
        <taxon>Neopterygii</taxon>
        <taxon>Teleostei</taxon>
        <taxon>Anguilliformes</taxon>
        <taxon>Anguillidae</taxon>
        <taxon>Anguilla</taxon>
    </lineage>
</organism>
<name>A0A9D3S173_ANGAN</name>
<evidence type="ECO:0000313" key="3">
    <source>
        <dbReference type="EMBL" id="KAG5850860.1"/>
    </source>
</evidence>
<keyword evidence="2" id="KW-1133">Transmembrane helix</keyword>
<feature type="compositionally biased region" description="Polar residues" evidence="1">
    <location>
        <begin position="99"/>
        <end position="110"/>
    </location>
</feature>
<feature type="region of interest" description="Disordered" evidence="1">
    <location>
        <begin position="78"/>
        <end position="116"/>
    </location>
</feature>
<proteinExistence type="predicted"/>
<evidence type="ECO:0000256" key="2">
    <source>
        <dbReference type="SAM" id="Phobius"/>
    </source>
</evidence>
<keyword evidence="2" id="KW-0472">Membrane</keyword>
<reference evidence="3" key="1">
    <citation type="submission" date="2021-01" db="EMBL/GenBank/DDBJ databases">
        <title>A chromosome-scale assembly of European eel, Anguilla anguilla.</title>
        <authorList>
            <person name="Henkel C."/>
            <person name="Jong-Raadsen S.A."/>
            <person name="Dufour S."/>
            <person name="Weltzien F.-A."/>
            <person name="Palstra A.P."/>
            <person name="Pelster B."/>
            <person name="Spaink H.P."/>
            <person name="Van Den Thillart G.E."/>
            <person name="Jansen H."/>
            <person name="Zahm M."/>
            <person name="Klopp C."/>
            <person name="Cedric C."/>
            <person name="Louis A."/>
            <person name="Berthelot C."/>
            <person name="Parey E."/>
            <person name="Roest Crollius H."/>
            <person name="Montfort J."/>
            <person name="Robinson-Rechavi M."/>
            <person name="Bucao C."/>
            <person name="Bouchez O."/>
            <person name="Gislard M."/>
            <person name="Lluch J."/>
            <person name="Milhes M."/>
            <person name="Lampietro C."/>
            <person name="Lopez Roques C."/>
            <person name="Donnadieu C."/>
            <person name="Braasch I."/>
            <person name="Desvignes T."/>
            <person name="Postlethwait J."/>
            <person name="Bobe J."/>
            <person name="Guiguen Y."/>
            <person name="Dirks R."/>
        </authorList>
    </citation>
    <scope>NUCLEOTIDE SEQUENCE</scope>
    <source>
        <strain evidence="3">Tag_6206</strain>
        <tissue evidence="3">Liver</tissue>
    </source>
</reference>
<evidence type="ECO:0000313" key="4">
    <source>
        <dbReference type="Proteomes" id="UP001044222"/>
    </source>
</evidence>
<keyword evidence="4" id="KW-1185">Reference proteome</keyword>
<protein>
    <submittedName>
        <fullName evidence="3">Uncharacterized protein</fullName>
    </submittedName>
</protein>
<feature type="region of interest" description="Disordered" evidence="1">
    <location>
        <begin position="133"/>
        <end position="157"/>
    </location>
</feature>
<gene>
    <name evidence="3" type="ORF">ANANG_G00086880</name>
</gene>
<feature type="compositionally biased region" description="Acidic residues" evidence="1">
    <location>
        <begin position="146"/>
        <end position="157"/>
    </location>
</feature>
<dbReference type="EMBL" id="JAFIRN010000004">
    <property type="protein sequence ID" value="KAG5850860.1"/>
    <property type="molecule type" value="Genomic_DNA"/>
</dbReference>
<comment type="caution">
    <text evidence="3">The sequence shown here is derived from an EMBL/GenBank/DDBJ whole genome shotgun (WGS) entry which is preliminary data.</text>
</comment>
<dbReference type="Proteomes" id="UP001044222">
    <property type="component" value="Unassembled WGS sequence"/>
</dbReference>
<dbReference type="AlphaFoldDB" id="A0A9D3S173"/>
<keyword evidence="2" id="KW-0812">Transmembrane</keyword>
<sequence>MEPNCTKEPVTVPPTNESVLGLAVGLPLALITVAVVIAVLCTRRFRSANISQPPELKSPEESVHNADNPRYIASVLTRPPTHQDPVYENFQSRGPVLAQNRQSNATSTSTHRGDSQAEDLYLQCDPQEDAIYNNDPSFFKCSRQPDDDDEYIMPDMS</sequence>
<feature type="transmembrane region" description="Helical" evidence="2">
    <location>
        <begin position="20"/>
        <end position="41"/>
    </location>
</feature>